<evidence type="ECO:0000313" key="2">
    <source>
        <dbReference type="Proteomes" id="UP000219947"/>
    </source>
</evidence>
<comment type="caution">
    <text evidence="1">The sequence shown here is derived from an EMBL/GenBank/DDBJ whole genome shotgun (WGS) entry which is preliminary data.</text>
</comment>
<dbReference type="AlphaFoldDB" id="A0A2A8D7K7"/>
<proteinExistence type="predicted"/>
<name>A0A2A8D7K7_9MICC</name>
<protein>
    <submittedName>
        <fullName evidence="1">Uncharacterized protein</fullName>
    </submittedName>
</protein>
<sequence>MVFRGAHSVDIYIFAVSGGLASRNVHGDSRLYSGRPQLLCLYNCSEFKLIPVTGIGAMAGIISAHIFLPTPALTIDTYFAHVMSNNVLSDGMR</sequence>
<keyword evidence="2" id="KW-1185">Reference proteome</keyword>
<organism evidence="1 2">
    <name type="scientific">Rothia dentocariosa</name>
    <dbReference type="NCBI Taxonomy" id="2047"/>
    <lineage>
        <taxon>Bacteria</taxon>
        <taxon>Bacillati</taxon>
        <taxon>Actinomycetota</taxon>
        <taxon>Actinomycetes</taxon>
        <taxon>Micrococcales</taxon>
        <taxon>Micrococcaceae</taxon>
        <taxon>Rothia</taxon>
    </lineage>
</organism>
<dbReference type="RefSeq" id="WP_070524100.1">
    <property type="nucleotide sequence ID" value="NZ_CAURLQ010000002.1"/>
</dbReference>
<gene>
    <name evidence="1" type="ORF">CRM92_02425</name>
</gene>
<dbReference type="EMBL" id="PDEV01000001">
    <property type="protein sequence ID" value="PEN16909.1"/>
    <property type="molecule type" value="Genomic_DNA"/>
</dbReference>
<dbReference type="Proteomes" id="UP000219947">
    <property type="component" value="Unassembled WGS sequence"/>
</dbReference>
<accession>A0A2A8D7K7</accession>
<reference evidence="1" key="1">
    <citation type="submission" date="2017-10" db="EMBL/GenBank/DDBJ databases">
        <title>Kefir isolates.</title>
        <authorList>
            <person name="Kim Y."/>
            <person name="Blasche S."/>
        </authorList>
    </citation>
    <scope>NUCLEOTIDE SEQUENCE [LARGE SCALE GENOMIC DNA]</scope>
    <source>
        <strain evidence="1">OG2-2</strain>
    </source>
</reference>
<evidence type="ECO:0000313" key="1">
    <source>
        <dbReference type="EMBL" id="PEN16909.1"/>
    </source>
</evidence>